<keyword evidence="1" id="KW-0472">Membrane</keyword>
<accession>A0A448XI97</accession>
<dbReference type="EMBL" id="CAAALY010254839">
    <property type="protein sequence ID" value="VEL37397.1"/>
    <property type="molecule type" value="Genomic_DNA"/>
</dbReference>
<name>A0A448XI97_9PLAT</name>
<keyword evidence="1" id="KW-0812">Transmembrane</keyword>
<evidence type="ECO:0000256" key="1">
    <source>
        <dbReference type="SAM" id="Phobius"/>
    </source>
</evidence>
<dbReference type="Proteomes" id="UP000784294">
    <property type="component" value="Unassembled WGS sequence"/>
</dbReference>
<organism evidence="2 3">
    <name type="scientific">Protopolystoma xenopodis</name>
    <dbReference type="NCBI Taxonomy" id="117903"/>
    <lineage>
        <taxon>Eukaryota</taxon>
        <taxon>Metazoa</taxon>
        <taxon>Spiralia</taxon>
        <taxon>Lophotrochozoa</taxon>
        <taxon>Platyhelminthes</taxon>
        <taxon>Monogenea</taxon>
        <taxon>Polyopisthocotylea</taxon>
        <taxon>Polystomatidea</taxon>
        <taxon>Polystomatidae</taxon>
        <taxon>Protopolystoma</taxon>
    </lineage>
</organism>
<keyword evidence="3" id="KW-1185">Reference proteome</keyword>
<evidence type="ECO:0000313" key="2">
    <source>
        <dbReference type="EMBL" id="VEL37397.1"/>
    </source>
</evidence>
<gene>
    <name evidence="2" type="ORF">PXEA_LOCUS30837</name>
</gene>
<protein>
    <submittedName>
        <fullName evidence="2">Uncharacterized protein</fullName>
    </submittedName>
</protein>
<dbReference type="AlphaFoldDB" id="A0A448XI97"/>
<proteinExistence type="predicted"/>
<feature type="transmembrane region" description="Helical" evidence="1">
    <location>
        <begin position="19"/>
        <end position="37"/>
    </location>
</feature>
<keyword evidence="1" id="KW-1133">Transmembrane helix</keyword>
<sequence>MINIIVSNITSKDIPLMDIYSLVFLVVCALPSVGRGVKLAIRTQRDDTNDGLDNSDNVVFPGPYLKHGDAIELGCLSHLSQLTWPTSQYPILKSNSIDDTESMSLSNSMMSSRIGYKSWSRQLVAQGTLAANIGEDSPLRYRKSSNEDGLTTDTALAGTVGRDLGVLSRPDMQESHRLTTTSLVSVCNRGQWIPSVPKDLVCKPLEHHLIPMRWLFQVPRGIKLEGG</sequence>
<evidence type="ECO:0000313" key="3">
    <source>
        <dbReference type="Proteomes" id="UP000784294"/>
    </source>
</evidence>
<comment type="caution">
    <text evidence="2">The sequence shown here is derived from an EMBL/GenBank/DDBJ whole genome shotgun (WGS) entry which is preliminary data.</text>
</comment>
<reference evidence="2" key="1">
    <citation type="submission" date="2018-11" db="EMBL/GenBank/DDBJ databases">
        <authorList>
            <consortium name="Pathogen Informatics"/>
        </authorList>
    </citation>
    <scope>NUCLEOTIDE SEQUENCE</scope>
</reference>